<proteinExistence type="inferred from homology"/>
<evidence type="ECO:0000256" key="8">
    <source>
        <dbReference type="SAM" id="MobiDB-lite"/>
    </source>
</evidence>
<organism evidence="10">
    <name type="scientific">Timema monikensis</name>
    <dbReference type="NCBI Taxonomy" id="170555"/>
    <lineage>
        <taxon>Eukaryota</taxon>
        <taxon>Metazoa</taxon>
        <taxon>Ecdysozoa</taxon>
        <taxon>Arthropoda</taxon>
        <taxon>Hexapoda</taxon>
        <taxon>Insecta</taxon>
        <taxon>Pterygota</taxon>
        <taxon>Neoptera</taxon>
        <taxon>Polyneoptera</taxon>
        <taxon>Phasmatodea</taxon>
        <taxon>Timematodea</taxon>
        <taxon>Timematoidea</taxon>
        <taxon>Timematidae</taxon>
        <taxon>Timema</taxon>
    </lineage>
</organism>
<dbReference type="SMART" id="SM00968">
    <property type="entry name" value="SMC_hinge"/>
    <property type="match status" value="1"/>
</dbReference>
<name>A0A7R9HTQ3_9NEOP</name>
<dbReference type="SMART" id="SM00614">
    <property type="entry name" value="ZnF_BED"/>
    <property type="match status" value="1"/>
</dbReference>
<evidence type="ECO:0000313" key="10">
    <source>
        <dbReference type="EMBL" id="CAD7432337.1"/>
    </source>
</evidence>
<evidence type="ECO:0000256" key="7">
    <source>
        <dbReference type="SAM" id="Coils"/>
    </source>
</evidence>
<dbReference type="PANTHER" id="PTHR18937">
    <property type="entry name" value="STRUCTURAL MAINTENANCE OF CHROMOSOMES SMC FAMILY MEMBER"/>
    <property type="match status" value="1"/>
</dbReference>
<dbReference type="SUPFAM" id="SSF53098">
    <property type="entry name" value="Ribonuclease H-like"/>
    <property type="match status" value="1"/>
</dbReference>
<evidence type="ECO:0000256" key="1">
    <source>
        <dbReference type="ARBA" id="ARBA00004123"/>
    </source>
</evidence>
<dbReference type="InterPro" id="IPR027417">
    <property type="entry name" value="P-loop_NTPase"/>
</dbReference>
<feature type="domain" description="SMC hinge" evidence="9">
    <location>
        <begin position="59"/>
        <end position="171"/>
    </location>
</feature>
<dbReference type="InterPro" id="IPR003395">
    <property type="entry name" value="RecF/RecN/SMC_N"/>
</dbReference>
<evidence type="ECO:0000256" key="5">
    <source>
        <dbReference type="ARBA" id="ARBA00023054"/>
    </source>
</evidence>
<gene>
    <name evidence="10" type="ORF">TMSB3V08_LOCUS9047</name>
</gene>
<keyword evidence="4" id="KW-0067">ATP-binding</keyword>
<evidence type="ECO:0000256" key="6">
    <source>
        <dbReference type="ARBA" id="ARBA00023242"/>
    </source>
</evidence>
<accession>A0A7R9HTQ3</accession>
<dbReference type="Pfam" id="PF06470">
    <property type="entry name" value="SMC_hinge"/>
    <property type="match status" value="1"/>
</dbReference>
<dbReference type="GO" id="GO:0005524">
    <property type="term" value="F:ATP binding"/>
    <property type="evidence" value="ECO:0007669"/>
    <property type="project" value="UniProtKB-KW"/>
</dbReference>
<protein>
    <recommendedName>
        <fullName evidence="9">SMC hinge domain-containing protein</fullName>
    </recommendedName>
</protein>
<dbReference type="GO" id="GO:0000796">
    <property type="term" value="C:condensin complex"/>
    <property type="evidence" value="ECO:0007669"/>
    <property type="project" value="TreeGrafter"/>
</dbReference>
<comment type="subcellular location">
    <subcellularLocation>
        <location evidence="1">Nucleus</location>
    </subcellularLocation>
</comment>
<dbReference type="Gene3D" id="1.20.1060.20">
    <property type="match status" value="1"/>
</dbReference>
<dbReference type="GO" id="GO:0007076">
    <property type="term" value="P:mitotic chromosome condensation"/>
    <property type="evidence" value="ECO:0007669"/>
    <property type="project" value="TreeGrafter"/>
</dbReference>
<evidence type="ECO:0000256" key="3">
    <source>
        <dbReference type="ARBA" id="ARBA00022741"/>
    </source>
</evidence>
<feature type="compositionally biased region" description="Polar residues" evidence="8">
    <location>
        <begin position="1141"/>
        <end position="1153"/>
    </location>
</feature>
<dbReference type="InterPro" id="IPR036277">
    <property type="entry name" value="SMC_hinge_sf"/>
</dbReference>
<keyword evidence="6" id="KW-0539">Nucleus</keyword>
<dbReference type="Gene3D" id="3.30.70.1620">
    <property type="match status" value="1"/>
</dbReference>
<comment type="similarity">
    <text evidence="2">Belongs to the SMC family. SMC4 subfamily.</text>
</comment>
<keyword evidence="5 7" id="KW-0175">Coiled coil</keyword>
<evidence type="ECO:0000259" key="9">
    <source>
        <dbReference type="SMART" id="SM00968"/>
    </source>
</evidence>
<reference evidence="10" key="1">
    <citation type="submission" date="2020-11" db="EMBL/GenBank/DDBJ databases">
        <authorList>
            <person name="Tran Van P."/>
        </authorList>
    </citation>
    <scope>NUCLEOTIDE SEQUENCE</scope>
</reference>
<feature type="coiled-coil region" evidence="7">
    <location>
        <begin position="236"/>
        <end position="263"/>
    </location>
</feature>
<dbReference type="EMBL" id="OB795503">
    <property type="protein sequence ID" value="CAD7432337.1"/>
    <property type="molecule type" value="Genomic_DNA"/>
</dbReference>
<dbReference type="SUPFAM" id="SSF52540">
    <property type="entry name" value="P-loop containing nucleoside triphosphate hydrolases"/>
    <property type="match status" value="1"/>
</dbReference>
<dbReference type="SUPFAM" id="SSF75553">
    <property type="entry name" value="Smc hinge domain"/>
    <property type="match status" value="1"/>
</dbReference>
<evidence type="ECO:0000256" key="4">
    <source>
        <dbReference type="ARBA" id="ARBA00022840"/>
    </source>
</evidence>
<feature type="region of interest" description="Disordered" evidence="8">
    <location>
        <begin position="1132"/>
        <end position="1153"/>
    </location>
</feature>
<dbReference type="InterPro" id="IPR010935">
    <property type="entry name" value="SMC_hinge"/>
</dbReference>
<dbReference type="GO" id="GO:0005634">
    <property type="term" value="C:nucleus"/>
    <property type="evidence" value="ECO:0007669"/>
    <property type="project" value="UniProtKB-SubCell"/>
</dbReference>
<evidence type="ECO:0000256" key="2">
    <source>
        <dbReference type="ARBA" id="ARBA00006005"/>
    </source>
</evidence>
<dbReference type="InterPro" id="IPR012337">
    <property type="entry name" value="RNaseH-like_sf"/>
</dbReference>
<sequence>MQAARARLVMVKKEEAEVGAELQNCCRQVEEARSSMRATKSQGAVVDFLMAEKQSGRLPGIFGRLGDLGAIDQRYDVAVSTACGALDNIVVDTVTTAEHCIECLRRNDVGRATFIALEKQERWRPYCNQKIKTPENVPRLFDLIQVQDEQLYFALRDTLVAQDLEQATRIAYGAERHRVVTLGGELIELSGIADLWLMLHMDVMDSGTMSGGGNRVLKGKMGQRVVSQSPASVKEVERMERRIETLQQRHQQLQQEHTALEEQISTLAPQLQRMNTDLNKFNIDLQTQEAHEPVLKEQLKKQKEKLLAAAPDPVQLNNKQANVDKARRSYECAAAAAEEVDKEVQKLHKQIMEITEGRMKAAQKKLDVVNKKIDKTRQDATRLKVAIKTADRNAKKSQDKIANMEEEIHTAETNIISLRKQTEQIEQETKKILDLFNIACDKIKEHNAKQMDLKTKLDKLDQEEGKIKLEKLEFDQKLEALETHIKGIKSKQTNLKKSLNQLEMEEIPGETSSMELCKLTKEQLDQMDFKQHQYETGLKETELASTEKPNLAVIKEYKEKSAECRTCRKNFKTPSGTTKTLLNHLQKHPGKYKEFLDENNKKDLPAPAPRKDRTVQQNIQTMLSREKMVSSHPYAQTTTNKITNMLVKGLLPYSFVEEEGFVELVKHFAPNYKIPARTTFSRNYLAVDDSKSECPGVKKLLQKAKNIVGHYRRSSQARERLHSLQERMQVPQLELIQYVETRWSSEYCMLQRLVEMKGPIAAELAQSEHNIEPLTNADWAQAKGVLEVLEPLAQATKEISGDSYPTSSMVIPILHCLSSHLNSRIQRQEEANLSTALRNELYRDFEEMDSTADEPEPSTSNSGLWSFFDSLPNERKEMNISEEVEKYLSEPRSSVYLARVTELMNVTARRNEVRKLHNLCCEKRATEFLGGFKIITSKLKEMYQMITLGGDAELELVDTLDPFHEGIVFRNEETEEGSREKKRRVKPVVQEVRKTLDAIMDKDAGKEHGRIVRPPKKTWKNIVNLSGGERTLSSLALVFALHYYKPTPLYVMDEIDAALDFKNVSIVGNYIKQRTKNAQFIIISLRSNMFELADRLVGIYKTHDCTRCATINPKLYGLDNLELQKKDIGDARERARKRPFSPSQHMTSSSTRDSNVNVQAVVTSLNPEVQNRTSPSILSPCGIVRTPLNEDIGSLEQADNSSDVSMEEETSCNVLIAEPGSWETGRCTCGLHVWSFSGVGGFGAASWPISAFGLASVFDPMWKGSVGDTTLAVNICLKPILLNLNLSAACLHLQLISTLRLCSQKSLQRAF</sequence>
<keyword evidence="3" id="KW-0547">Nucleotide-binding</keyword>
<dbReference type="PANTHER" id="PTHR18937:SF172">
    <property type="entry name" value="STRUCTURAL MAINTENANCE OF CHROMOSOMES PROTEIN"/>
    <property type="match status" value="1"/>
</dbReference>
<dbReference type="Gene3D" id="3.40.50.300">
    <property type="entry name" value="P-loop containing nucleotide triphosphate hydrolases"/>
    <property type="match status" value="1"/>
</dbReference>
<feature type="coiled-coil region" evidence="7">
    <location>
        <begin position="330"/>
        <end position="505"/>
    </location>
</feature>
<dbReference type="Pfam" id="PF02463">
    <property type="entry name" value="SMC_N"/>
    <property type="match status" value="1"/>
</dbReference>